<keyword evidence="3" id="KW-1185">Reference proteome</keyword>
<dbReference type="InterPro" id="IPR033913">
    <property type="entry name" value="MTH1175_dom"/>
</dbReference>
<name>A0AAQ4CQZ6_9CREN</name>
<accession>A0AAQ4CQZ6</accession>
<dbReference type="InterPro" id="IPR036105">
    <property type="entry name" value="DiNase_FeMo-co_biosyn_sf"/>
</dbReference>
<dbReference type="InterPro" id="IPR051840">
    <property type="entry name" value="NifX/NifY_domain"/>
</dbReference>
<dbReference type="EMBL" id="AP025226">
    <property type="protein sequence ID" value="BDB98227.1"/>
    <property type="molecule type" value="Genomic_DNA"/>
</dbReference>
<reference evidence="2 3" key="1">
    <citation type="journal article" date="2022" name="Microbiol. Resour. Announc.">
        <title>Complete Genome Sequence of the Hyperthermophilic and Acidophilic Archaeon Saccharolobus caldissimus Strain HS-3T.</title>
        <authorList>
            <person name="Sakai H.D."/>
            <person name="Kurosawa N."/>
        </authorList>
    </citation>
    <scope>NUCLEOTIDE SEQUENCE [LARGE SCALE GENOMIC DNA]</scope>
    <source>
        <strain evidence="2 3">JCM32116</strain>
    </source>
</reference>
<dbReference type="Proteomes" id="UP001319921">
    <property type="component" value="Chromosome"/>
</dbReference>
<dbReference type="InterPro" id="IPR003731">
    <property type="entry name" value="Di-Nase_FeMo-co_biosynth"/>
</dbReference>
<dbReference type="SUPFAM" id="SSF53146">
    <property type="entry name" value="Nitrogenase accessory factor-like"/>
    <property type="match status" value="1"/>
</dbReference>
<organism evidence="2 3">
    <name type="scientific">Saccharolobus caldissimus</name>
    <dbReference type="NCBI Taxonomy" id="1702097"/>
    <lineage>
        <taxon>Archaea</taxon>
        <taxon>Thermoproteota</taxon>
        <taxon>Thermoprotei</taxon>
        <taxon>Sulfolobales</taxon>
        <taxon>Sulfolobaceae</taxon>
        <taxon>Saccharolobus</taxon>
    </lineage>
</organism>
<dbReference type="CDD" id="cd00851">
    <property type="entry name" value="MTH1175"/>
    <property type="match status" value="1"/>
</dbReference>
<proteinExistence type="predicted"/>
<sequence>MKVAIPVTNGKVDGPGEGLEVHIYEIKDGEARLIEKYENPALRATAARGIHMLKSALDRGVNAVIVAEIGPPGVRLLKGKVKIYLAEGLNVKEALDKLIKGELMETDRPTHEQHHDL</sequence>
<dbReference type="RefSeq" id="WP_229572144.1">
    <property type="nucleotide sequence ID" value="NZ_AP025226.1"/>
</dbReference>
<dbReference type="PANTHER" id="PTHR33937">
    <property type="entry name" value="IRON-MOLYBDENUM PROTEIN-RELATED-RELATED"/>
    <property type="match status" value="1"/>
</dbReference>
<protein>
    <submittedName>
        <fullName evidence="2">Diguanylate cyclase</fullName>
    </submittedName>
</protein>
<dbReference type="Gene3D" id="3.30.420.130">
    <property type="entry name" value="Dinitrogenase iron-molybdenum cofactor biosynthesis domain"/>
    <property type="match status" value="1"/>
</dbReference>
<gene>
    <name evidence="2" type="ORF">SACC_12440</name>
</gene>
<dbReference type="Pfam" id="PF02579">
    <property type="entry name" value="Nitro_FeMo-Co"/>
    <property type="match status" value="1"/>
</dbReference>
<feature type="domain" description="Dinitrogenase iron-molybdenum cofactor biosynthesis" evidence="1">
    <location>
        <begin position="16"/>
        <end position="100"/>
    </location>
</feature>
<dbReference type="KEGG" id="scas:SACC_12440"/>
<dbReference type="PANTHER" id="PTHR33937:SF2">
    <property type="entry name" value="DINITROGENASE IRON-MOLYBDENUM COFACTOR BIOSYNTHESIS DOMAIN-CONTAINING PROTEIN"/>
    <property type="match status" value="1"/>
</dbReference>
<dbReference type="AlphaFoldDB" id="A0AAQ4CQZ6"/>
<evidence type="ECO:0000259" key="1">
    <source>
        <dbReference type="Pfam" id="PF02579"/>
    </source>
</evidence>
<evidence type="ECO:0000313" key="2">
    <source>
        <dbReference type="EMBL" id="BDB98227.1"/>
    </source>
</evidence>
<dbReference type="GeneID" id="68865984"/>
<evidence type="ECO:0000313" key="3">
    <source>
        <dbReference type="Proteomes" id="UP001319921"/>
    </source>
</evidence>